<evidence type="ECO:0000313" key="5">
    <source>
        <dbReference type="Ensembl" id="ENSPCLP00000022464.1"/>
    </source>
</evidence>
<sequence>MTRSHCSREPRWEFARSSSTRCSMRRPMPGSAGSTASPLRMELWVSIEVGQRGWLCPHPSSSVLPLSTAGFQQIYLEPLLKFHISLKKLRLHEAEYVLLLAMLLFSPGRGRGGHGGLSLWPPADGHPLFHQTTPASPSEISLTSCRRRWLSRSRATSTTSTPCQRAGSHHGHHGHHVVPSSTCGPQLPWAILNAAHAPQCHTWSPTPWLIPNSTWSSPVPQVIPNTRRGPQCHVVILNATHGPQLHAVIPNITHGPQCHTPSPTPRSNPQCHTWSSKPRVAPNSMGHPQLHGSSPTPDVIPNATHHPQCSVVILNATRGLQLHVVIPNATQGPQCHTSSPTPQAVPKVSPNTTATPSRCSPAQVPLCQTPAAADGAADPEDGEHTADPPHPGPLQHDAAALRNHQLKDSEALSPHPRAHAGLHRTLQGRVKLFYFSWLCGCTL</sequence>
<feature type="compositionally biased region" description="Basic residues" evidence="4">
    <location>
        <begin position="167"/>
        <end position="176"/>
    </location>
</feature>
<evidence type="ECO:0000256" key="1">
    <source>
        <dbReference type="ARBA" id="ARBA00023015"/>
    </source>
</evidence>
<feature type="region of interest" description="Disordered" evidence="4">
    <location>
        <begin position="332"/>
        <end position="396"/>
    </location>
</feature>
<reference evidence="5" key="1">
    <citation type="submission" date="2025-08" db="UniProtKB">
        <authorList>
            <consortium name="Ensembl"/>
        </authorList>
    </citation>
    <scope>IDENTIFICATION</scope>
</reference>
<name>A0A669QNW6_PHACC</name>
<feature type="compositionally biased region" description="Polar residues" evidence="4">
    <location>
        <begin position="332"/>
        <end position="342"/>
    </location>
</feature>
<feature type="compositionally biased region" description="Polar residues" evidence="4">
    <location>
        <begin position="259"/>
        <end position="276"/>
    </location>
</feature>
<proteinExistence type="predicted"/>
<accession>A0A669QNW6</accession>
<dbReference type="InterPro" id="IPR035500">
    <property type="entry name" value="NHR-like_dom_sf"/>
</dbReference>
<dbReference type="SUPFAM" id="SSF48508">
    <property type="entry name" value="Nuclear receptor ligand-binding domain"/>
    <property type="match status" value="1"/>
</dbReference>
<dbReference type="Proteomes" id="UP000472261">
    <property type="component" value="Unplaced"/>
</dbReference>
<dbReference type="Gene3D" id="1.10.565.10">
    <property type="entry name" value="Retinoid X Receptor"/>
    <property type="match status" value="1"/>
</dbReference>
<feature type="region of interest" description="Disordered" evidence="4">
    <location>
        <begin position="156"/>
        <end position="179"/>
    </location>
</feature>
<evidence type="ECO:0008006" key="7">
    <source>
        <dbReference type="Google" id="ProtNLM"/>
    </source>
</evidence>
<keyword evidence="2" id="KW-0804">Transcription</keyword>
<dbReference type="Ensembl" id="ENSPCLT00000031100.1">
    <property type="protein sequence ID" value="ENSPCLP00000022464.1"/>
    <property type="gene ID" value="ENSPCLG00000019728.1"/>
</dbReference>
<feature type="region of interest" description="Disordered" evidence="4">
    <location>
        <begin position="257"/>
        <end position="294"/>
    </location>
</feature>
<feature type="compositionally biased region" description="Polar residues" evidence="4">
    <location>
        <begin position="349"/>
        <end position="360"/>
    </location>
</feature>
<evidence type="ECO:0000256" key="2">
    <source>
        <dbReference type="ARBA" id="ARBA00023163"/>
    </source>
</evidence>
<evidence type="ECO:0000256" key="3">
    <source>
        <dbReference type="ARBA" id="ARBA00023170"/>
    </source>
</evidence>
<dbReference type="AlphaFoldDB" id="A0A669QNW6"/>
<keyword evidence="1" id="KW-0805">Transcription regulation</keyword>
<keyword evidence="3" id="KW-0675">Receptor</keyword>
<protein>
    <recommendedName>
        <fullName evidence="7">NR LBD domain-containing protein</fullName>
    </recommendedName>
</protein>
<evidence type="ECO:0000313" key="6">
    <source>
        <dbReference type="Proteomes" id="UP000472261"/>
    </source>
</evidence>
<organism evidence="5 6">
    <name type="scientific">Phasianus colchicus</name>
    <name type="common">Common pheasant</name>
    <dbReference type="NCBI Taxonomy" id="9054"/>
    <lineage>
        <taxon>Eukaryota</taxon>
        <taxon>Metazoa</taxon>
        <taxon>Chordata</taxon>
        <taxon>Craniata</taxon>
        <taxon>Vertebrata</taxon>
        <taxon>Euteleostomi</taxon>
        <taxon>Archelosauria</taxon>
        <taxon>Archosauria</taxon>
        <taxon>Dinosauria</taxon>
        <taxon>Saurischia</taxon>
        <taxon>Theropoda</taxon>
        <taxon>Coelurosauria</taxon>
        <taxon>Aves</taxon>
        <taxon>Neognathae</taxon>
        <taxon>Galloanserae</taxon>
        <taxon>Galliformes</taxon>
        <taxon>Phasianidae</taxon>
        <taxon>Phasianinae</taxon>
        <taxon>Phasianus</taxon>
    </lineage>
</organism>
<reference evidence="5" key="2">
    <citation type="submission" date="2025-09" db="UniProtKB">
        <authorList>
            <consortium name="Ensembl"/>
        </authorList>
    </citation>
    <scope>IDENTIFICATION</scope>
</reference>
<evidence type="ECO:0000256" key="4">
    <source>
        <dbReference type="SAM" id="MobiDB-lite"/>
    </source>
</evidence>
<keyword evidence="6" id="KW-1185">Reference proteome</keyword>